<name>A0ACB9BJ54_CICIN</name>
<protein>
    <submittedName>
        <fullName evidence="1">Uncharacterized protein</fullName>
    </submittedName>
</protein>
<reference evidence="2" key="1">
    <citation type="journal article" date="2022" name="Mol. Ecol. Resour.">
        <title>The genomes of chicory, endive, great burdock and yacon provide insights into Asteraceae palaeo-polyploidization history and plant inulin production.</title>
        <authorList>
            <person name="Fan W."/>
            <person name="Wang S."/>
            <person name="Wang H."/>
            <person name="Wang A."/>
            <person name="Jiang F."/>
            <person name="Liu H."/>
            <person name="Zhao H."/>
            <person name="Xu D."/>
            <person name="Zhang Y."/>
        </authorList>
    </citation>
    <scope>NUCLEOTIDE SEQUENCE [LARGE SCALE GENOMIC DNA]</scope>
    <source>
        <strain evidence="2">cv. Punajuju</strain>
    </source>
</reference>
<reference evidence="1 2" key="2">
    <citation type="journal article" date="2022" name="Mol. Ecol. Resour.">
        <title>The genomes of chicory, endive, great burdock and yacon provide insights into Asteraceae paleo-polyploidization history and plant inulin production.</title>
        <authorList>
            <person name="Fan W."/>
            <person name="Wang S."/>
            <person name="Wang H."/>
            <person name="Wang A."/>
            <person name="Jiang F."/>
            <person name="Liu H."/>
            <person name="Zhao H."/>
            <person name="Xu D."/>
            <person name="Zhang Y."/>
        </authorList>
    </citation>
    <scope>NUCLEOTIDE SEQUENCE [LARGE SCALE GENOMIC DNA]</scope>
    <source>
        <strain evidence="2">cv. Punajuju</strain>
        <tissue evidence="1">Leaves</tissue>
    </source>
</reference>
<proteinExistence type="predicted"/>
<organism evidence="1 2">
    <name type="scientific">Cichorium intybus</name>
    <name type="common">Chicory</name>
    <dbReference type="NCBI Taxonomy" id="13427"/>
    <lineage>
        <taxon>Eukaryota</taxon>
        <taxon>Viridiplantae</taxon>
        <taxon>Streptophyta</taxon>
        <taxon>Embryophyta</taxon>
        <taxon>Tracheophyta</taxon>
        <taxon>Spermatophyta</taxon>
        <taxon>Magnoliopsida</taxon>
        <taxon>eudicotyledons</taxon>
        <taxon>Gunneridae</taxon>
        <taxon>Pentapetalae</taxon>
        <taxon>asterids</taxon>
        <taxon>campanulids</taxon>
        <taxon>Asterales</taxon>
        <taxon>Asteraceae</taxon>
        <taxon>Cichorioideae</taxon>
        <taxon>Cichorieae</taxon>
        <taxon>Cichoriinae</taxon>
        <taxon>Cichorium</taxon>
    </lineage>
</organism>
<accession>A0ACB9BJ54</accession>
<evidence type="ECO:0000313" key="1">
    <source>
        <dbReference type="EMBL" id="KAI3721975.1"/>
    </source>
</evidence>
<evidence type="ECO:0000313" key="2">
    <source>
        <dbReference type="Proteomes" id="UP001055811"/>
    </source>
</evidence>
<comment type="caution">
    <text evidence="1">The sequence shown here is derived from an EMBL/GenBank/DDBJ whole genome shotgun (WGS) entry which is preliminary data.</text>
</comment>
<keyword evidence="2" id="KW-1185">Reference proteome</keyword>
<dbReference type="Proteomes" id="UP001055811">
    <property type="component" value="Linkage Group LG06"/>
</dbReference>
<sequence>MLLPILASGKQMKVQQPTAIGLFFSISLQNRHTTPQDLVGFSSSLYLSRNLGSKPSKTRSLITHRKTHAGASFNNPLWETRKMLALYMGIMLYQRNVKRNHRCFPRSTPPSTIHQKEQPPSSTDNNYRLLCDGDIRWDIMQGLTSSILVK</sequence>
<gene>
    <name evidence="1" type="ORF">L2E82_32996</name>
</gene>
<dbReference type="EMBL" id="CM042014">
    <property type="protein sequence ID" value="KAI3721975.1"/>
    <property type="molecule type" value="Genomic_DNA"/>
</dbReference>